<keyword evidence="2" id="KW-1185">Reference proteome</keyword>
<evidence type="ECO:0000313" key="2">
    <source>
        <dbReference type="Proteomes" id="UP000093173"/>
    </source>
</evidence>
<organism evidence="1 2">
    <name type="scientific">Vibrio genomosp. F10</name>
    <dbReference type="NCBI Taxonomy" id="723171"/>
    <lineage>
        <taxon>Bacteria</taxon>
        <taxon>Pseudomonadati</taxon>
        <taxon>Pseudomonadota</taxon>
        <taxon>Gammaproteobacteria</taxon>
        <taxon>Vibrionales</taxon>
        <taxon>Vibrionaceae</taxon>
        <taxon>Vibrio</taxon>
    </lineage>
</organism>
<protein>
    <submittedName>
        <fullName evidence="1">Uncharacterized protein</fullName>
    </submittedName>
</protein>
<sequence>MRESDLLLNETTRFIGCWPFLTQHNLAFEISLFVGHIHGPYRSQLSIQPMISILVSGKYSVTQT</sequence>
<gene>
    <name evidence="1" type="ORF">A6E14_00975</name>
</gene>
<accession>A0A1B9R174</accession>
<evidence type="ECO:0000313" key="1">
    <source>
        <dbReference type="EMBL" id="OCH78020.1"/>
    </source>
</evidence>
<dbReference type="Proteomes" id="UP000093173">
    <property type="component" value="Unassembled WGS sequence"/>
</dbReference>
<dbReference type="AlphaFoldDB" id="A0A1B9R174"/>
<reference evidence="2" key="1">
    <citation type="submission" date="2016-06" db="EMBL/GenBank/DDBJ databases">
        <authorList>
            <person name="Hehemann J.-H."/>
            <person name="Arevalo P."/>
            <person name="Datta M.S."/>
            <person name="Polz M.F."/>
        </authorList>
    </citation>
    <scope>NUCLEOTIDE SEQUENCE [LARGE SCALE GENOMIC DNA]</scope>
    <source>
        <strain evidence="2">9CSC122</strain>
    </source>
</reference>
<name>A0A1B9R174_9VIBR</name>
<proteinExistence type="predicted"/>
<dbReference type="EMBL" id="MAJZ01000320">
    <property type="protein sequence ID" value="OCH78020.1"/>
    <property type="molecule type" value="Genomic_DNA"/>
</dbReference>
<comment type="caution">
    <text evidence="1">The sequence shown here is derived from an EMBL/GenBank/DDBJ whole genome shotgun (WGS) entry which is preliminary data.</text>
</comment>
<dbReference type="RefSeq" id="WP_065576494.1">
    <property type="nucleotide sequence ID" value="NZ_JBNGCH010000320.1"/>
</dbReference>